<dbReference type="CDD" id="cd16936">
    <property type="entry name" value="HATPase_RsbW-like"/>
    <property type="match status" value="1"/>
</dbReference>
<dbReference type="STRING" id="909626.AQJ91_40950"/>
<dbReference type="PANTHER" id="PTHR35526:SF3">
    <property type="entry name" value="ANTI-SIGMA-F FACTOR RSBW"/>
    <property type="match status" value="1"/>
</dbReference>
<feature type="region of interest" description="Disordered" evidence="1">
    <location>
        <begin position="75"/>
        <end position="127"/>
    </location>
</feature>
<dbReference type="PANTHER" id="PTHR35526">
    <property type="entry name" value="ANTI-SIGMA-F FACTOR RSBW-RELATED"/>
    <property type="match status" value="1"/>
</dbReference>
<comment type="caution">
    <text evidence="2">The sequence shown here is derived from an EMBL/GenBank/DDBJ whole genome shotgun (WGS) entry which is preliminary data.</text>
</comment>
<dbReference type="EMBL" id="LMXB01000111">
    <property type="protein sequence ID" value="KUO15466.1"/>
    <property type="molecule type" value="Genomic_DNA"/>
</dbReference>
<gene>
    <name evidence="2" type="ORF">AQJ91_40950</name>
</gene>
<evidence type="ECO:0000313" key="3">
    <source>
        <dbReference type="Proteomes" id="UP000053260"/>
    </source>
</evidence>
<dbReference type="Proteomes" id="UP000053260">
    <property type="component" value="Unassembled WGS sequence"/>
</dbReference>
<evidence type="ECO:0008006" key="4">
    <source>
        <dbReference type="Google" id="ProtNLM"/>
    </source>
</evidence>
<protein>
    <recommendedName>
        <fullName evidence="4">Histidine kinase/HSP90-like ATPase domain-containing protein</fullName>
    </recommendedName>
</protein>
<dbReference type="InterPro" id="IPR050267">
    <property type="entry name" value="Anti-sigma-factor_SerPK"/>
</dbReference>
<dbReference type="Gene3D" id="3.30.565.10">
    <property type="entry name" value="Histidine kinase-like ATPase, C-terminal domain"/>
    <property type="match status" value="1"/>
</dbReference>
<organism evidence="2 3">
    <name type="scientific">Streptomyces dysideae</name>
    <dbReference type="NCBI Taxonomy" id="909626"/>
    <lineage>
        <taxon>Bacteria</taxon>
        <taxon>Bacillati</taxon>
        <taxon>Actinomycetota</taxon>
        <taxon>Actinomycetes</taxon>
        <taxon>Kitasatosporales</taxon>
        <taxon>Streptomycetaceae</taxon>
        <taxon>Streptomyces</taxon>
    </lineage>
</organism>
<name>A0A101URD5_9ACTN</name>
<evidence type="ECO:0000256" key="1">
    <source>
        <dbReference type="SAM" id="MobiDB-lite"/>
    </source>
</evidence>
<sequence length="127" mass="13976">MEFVTELRGSELVTKTIRYGNAPVQLRLIRADALICEVSAGSSTAPHLRRTRVFDGGGRGLLLVVQVAERWGSRQTSVGKTIRAEQPLPDERARQPAQRAADTHPATHTRRRAHRSPWTAVSGSPSE</sequence>
<proteinExistence type="predicted"/>
<dbReference type="InterPro" id="IPR036890">
    <property type="entry name" value="HATPase_C_sf"/>
</dbReference>
<accession>A0A101URD5</accession>
<keyword evidence="3" id="KW-1185">Reference proteome</keyword>
<dbReference type="AlphaFoldDB" id="A0A101URD5"/>
<reference evidence="2 3" key="1">
    <citation type="submission" date="2015-10" db="EMBL/GenBank/DDBJ databases">
        <title>Draft genome sequence of Streptomyces sp. RV15, isolated from a marine sponge.</title>
        <authorList>
            <person name="Ruckert C."/>
            <person name="Abdelmohsen U.R."/>
            <person name="Winkler A."/>
            <person name="Hentschel U."/>
            <person name="Kalinowski J."/>
            <person name="Kampfer P."/>
            <person name="Glaeser S."/>
        </authorList>
    </citation>
    <scope>NUCLEOTIDE SEQUENCE [LARGE SCALE GENOMIC DNA]</scope>
    <source>
        <strain evidence="2 3">RV15</strain>
    </source>
</reference>
<evidence type="ECO:0000313" key="2">
    <source>
        <dbReference type="EMBL" id="KUO15466.1"/>
    </source>
</evidence>